<proteinExistence type="predicted"/>
<reference evidence="1 2" key="1">
    <citation type="journal article" date="2024" name="G3 (Bethesda)">
        <title>Genome assembly of Hibiscus sabdariffa L. provides insights into metabolisms of medicinal natural products.</title>
        <authorList>
            <person name="Kim T."/>
        </authorList>
    </citation>
    <scope>NUCLEOTIDE SEQUENCE [LARGE SCALE GENOMIC DNA]</scope>
    <source>
        <strain evidence="1">TK-2024</strain>
        <tissue evidence="1">Old leaves</tissue>
    </source>
</reference>
<name>A0ABR2TJV6_9ROSI</name>
<dbReference type="EMBL" id="JBBPBN010000005">
    <property type="protein sequence ID" value="KAK9037756.1"/>
    <property type="molecule type" value="Genomic_DNA"/>
</dbReference>
<sequence>MSIEALAMAGVDYTVCGIEFETWEHEQLEQTPPHLLAEPNSSREVEKKIIGGGGNFLFNELSGKAKMVESVRAVASSNRTTFKTTNVLG</sequence>
<comment type="caution">
    <text evidence="1">The sequence shown here is derived from an EMBL/GenBank/DDBJ whole genome shotgun (WGS) entry which is preliminary data.</text>
</comment>
<accession>A0ABR2TJV6</accession>
<dbReference type="Proteomes" id="UP001396334">
    <property type="component" value="Unassembled WGS sequence"/>
</dbReference>
<gene>
    <name evidence="1" type="ORF">V6N11_022656</name>
</gene>
<evidence type="ECO:0000313" key="1">
    <source>
        <dbReference type="EMBL" id="KAK9037756.1"/>
    </source>
</evidence>
<protein>
    <submittedName>
        <fullName evidence="1">Uncharacterized protein</fullName>
    </submittedName>
</protein>
<keyword evidence="2" id="KW-1185">Reference proteome</keyword>
<evidence type="ECO:0000313" key="2">
    <source>
        <dbReference type="Proteomes" id="UP001396334"/>
    </source>
</evidence>
<organism evidence="1 2">
    <name type="scientific">Hibiscus sabdariffa</name>
    <name type="common">roselle</name>
    <dbReference type="NCBI Taxonomy" id="183260"/>
    <lineage>
        <taxon>Eukaryota</taxon>
        <taxon>Viridiplantae</taxon>
        <taxon>Streptophyta</taxon>
        <taxon>Embryophyta</taxon>
        <taxon>Tracheophyta</taxon>
        <taxon>Spermatophyta</taxon>
        <taxon>Magnoliopsida</taxon>
        <taxon>eudicotyledons</taxon>
        <taxon>Gunneridae</taxon>
        <taxon>Pentapetalae</taxon>
        <taxon>rosids</taxon>
        <taxon>malvids</taxon>
        <taxon>Malvales</taxon>
        <taxon>Malvaceae</taxon>
        <taxon>Malvoideae</taxon>
        <taxon>Hibiscus</taxon>
    </lineage>
</organism>